<dbReference type="CDD" id="cd17546">
    <property type="entry name" value="REC_hyHK_CKI1_RcsC-like"/>
    <property type="match status" value="1"/>
</dbReference>
<feature type="domain" description="Histidine kinase" evidence="6">
    <location>
        <begin position="186"/>
        <end position="408"/>
    </location>
</feature>
<protein>
    <recommendedName>
        <fullName evidence="2">histidine kinase</fullName>
        <ecNumber evidence="2">2.7.13.3</ecNumber>
    </recommendedName>
</protein>
<evidence type="ECO:0000259" key="7">
    <source>
        <dbReference type="PROSITE" id="PS50110"/>
    </source>
</evidence>
<dbReference type="InterPro" id="IPR036890">
    <property type="entry name" value="HATPase_C_sf"/>
</dbReference>
<dbReference type="HOGENOM" id="CLU_000445_114_15_7"/>
<dbReference type="FunFam" id="3.30.565.10:FF:000010">
    <property type="entry name" value="Sensor histidine kinase RcsC"/>
    <property type="match status" value="1"/>
</dbReference>
<dbReference type="Gene3D" id="3.30.565.10">
    <property type="entry name" value="Histidine kinase-like ATPase, C-terminal domain"/>
    <property type="match status" value="1"/>
</dbReference>
<dbReference type="Gene3D" id="3.40.50.2300">
    <property type="match status" value="3"/>
</dbReference>
<dbReference type="eggNOG" id="COG2204">
    <property type="taxonomic scope" value="Bacteria"/>
</dbReference>
<dbReference type="OrthoDB" id="9758705at2"/>
<accession>C0QBX8</accession>
<keyword evidence="4" id="KW-0902">Two-component regulatory system</keyword>
<dbReference type="CDD" id="cd00082">
    <property type="entry name" value="HisKA"/>
    <property type="match status" value="1"/>
</dbReference>
<feature type="domain" description="Response regulatory" evidence="7">
    <location>
        <begin position="36"/>
        <end position="150"/>
    </location>
</feature>
<feature type="modified residue" description="4-aspartylphosphate" evidence="5">
    <location>
        <position position="480"/>
    </location>
</feature>
<dbReference type="Pfam" id="PF00072">
    <property type="entry name" value="Response_reg"/>
    <property type="match status" value="2"/>
</dbReference>
<comment type="catalytic activity">
    <reaction evidence="1">
        <text>ATP + protein L-histidine = ADP + protein N-phospho-L-histidine.</text>
        <dbReference type="EC" id="2.7.13.3"/>
    </reaction>
</comment>
<reference evidence="8 9" key="1">
    <citation type="journal article" date="2009" name="Environ. Microbiol.">
        <title>Genome sequence of Desulfobacterium autotrophicum HRM2, a marine sulfate reducer oxidizing organic carbon completely to carbon dioxide.</title>
        <authorList>
            <person name="Strittmatter A.W."/>
            <person name="Liesegang H."/>
            <person name="Rabus R."/>
            <person name="Decker I."/>
            <person name="Amann J."/>
            <person name="Andres S."/>
            <person name="Henne A."/>
            <person name="Fricke W.F."/>
            <person name="Martinez-Arias R."/>
            <person name="Bartels D."/>
            <person name="Goesmann A."/>
            <person name="Krause L."/>
            <person name="Puehler A."/>
            <person name="Klenk H.P."/>
            <person name="Richter M."/>
            <person name="Schuler M."/>
            <person name="Gloeckner F.O."/>
            <person name="Meyerdierks A."/>
            <person name="Gottschalk G."/>
            <person name="Amann R."/>
        </authorList>
    </citation>
    <scope>NUCLEOTIDE SEQUENCE [LARGE SCALE GENOMIC DNA]</scope>
    <source>
        <strain evidence="9">ATCC 43914 / DSM 3382 / HRM2</strain>
    </source>
</reference>
<dbReference type="STRING" id="177437.HRM2_18890"/>
<evidence type="ECO:0000313" key="9">
    <source>
        <dbReference type="Proteomes" id="UP000000442"/>
    </source>
</evidence>
<dbReference type="SUPFAM" id="SSF55874">
    <property type="entry name" value="ATPase domain of HSP90 chaperone/DNA topoisomerase II/histidine kinase"/>
    <property type="match status" value="1"/>
</dbReference>
<evidence type="ECO:0000256" key="2">
    <source>
        <dbReference type="ARBA" id="ARBA00012438"/>
    </source>
</evidence>
<keyword evidence="3 5" id="KW-0597">Phosphoprotein</keyword>
<dbReference type="Pfam" id="PF02518">
    <property type="entry name" value="HATPase_c"/>
    <property type="match status" value="1"/>
</dbReference>
<dbReference type="SMART" id="SM00448">
    <property type="entry name" value="REC"/>
    <property type="match status" value="2"/>
</dbReference>
<dbReference type="AlphaFoldDB" id="C0QBX8"/>
<proteinExistence type="predicted"/>
<keyword evidence="9" id="KW-1185">Reference proteome</keyword>
<gene>
    <name evidence="8" type="ordered locus">HRM2_18890</name>
</gene>
<keyword evidence="8" id="KW-0418">Kinase</keyword>
<dbReference type="SMART" id="SM00387">
    <property type="entry name" value="HATPase_c"/>
    <property type="match status" value="1"/>
</dbReference>
<evidence type="ECO:0000313" key="8">
    <source>
        <dbReference type="EMBL" id="ACN14990.1"/>
    </source>
</evidence>
<evidence type="ECO:0000256" key="1">
    <source>
        <dbReference type="ARBA" id="ARBA00000085"/>
    </source>
</evidence>
<keyword evidence="8" id="KW-0808">Transferase</keyword>
<dbReference type="KEGG" id="dat:HRM2_18890"/>
<dbReference type="CDD" id="cd16922">
    <property type="entry name" value="HATPase_EvgS-ArcB-TorS-like"/>
    <property type="match status" value="1"/>
</dbReference>
<dbReference type="eggNOG" id="COG2205">
    <property type="taxonomic scope" value="Bacteria"/>
</dbReference>
<dbReference type="eggNOG" id="COG0784">
    <property type="taxonomic scope" value="Bacteria"/>
</dbReference>
<name>C0QBX8_DESAH</name>
<dbReference type="PROSITE" id="PS50109">
    <property type="entry name" value="HIS_KIN"/>
    <property type="match status" value="1"/>
</dbReference>
<evidence type="ECO:0000256" key="3">
    <source>
        <dbReference type="ARBA" id="ARBA00022553"/>
    </source>
</evidence>
<dbReference type="InterPro" id="IPR003594">
    <property type="entry name" value="HATPase_dom"/>
</dbReference>
<dbReference type="InterPro" id="IPR011006">
    <property type="entry name" value="CheY-like_superfamily"/>
</dbReference>
<feature type="domain" description="Response regulatory" evidence="7">
    <location>
        <begin position="580"/>
        <end position="700"/>
    </location>
</feature>
<feature type="modified residue" description="4-aspartylphosphate" evidence="5">
    <location>
        <position position="631"/>
    </location>
</feature>
<dbReference type="PANTHER" id="PTHR45339:SF1">
    <property type="entry name" value="HYBRID SIGNAL TRANSDUCTION HISTIDINE KINASE J"/>
    <property type="match status" value="1"/>
</dbReference>
<feature type="domain" description="Response regulatory" evidence="7">
    <location>
        <begin position="426"/>
        <end position="546"/>
    </location>
</feature>
<dbReference type="InterPro" id="IPR004358">
    <property type="entry name" value="Sig_transdc_His_kin-like_C"/>
</dbReference>
<dbReference type="SMART" id="SM00388">
    <property type="entry name" value="HisKA"/>
    <property type="match status" value="1"/>
</dbReference>
<dbReference type="PRINTS" id="PR00344">
    <property type="entry name" value="BCTRLSENSOR"/>
</dbReference>
<dbReference type="Pfam" id="PF00512">
    <property type="entry name" value="HisKA"/>
    <property type="match status" value="1"/>
</dbReference>
<sequence>MNDFPKSQVLNPSRKTSSSLIGKAMDYHPESSVIKGILVVEHDNELRQGLVEALGSGGYDCCGAPSVRGARTLLWSGGIDLVICDIALPDMDGLRFMVSVKDELPDLDFIIMTSPEGDYVDSEIVDAGAADYLAKPIKPDAVIARVRRIERDRRKVLDLGRTNRELSVAMEGLKESSRAKGDFLARMSHEIRTPLSSIMGYTDILFDTCLAPEQTDYVTNIKKSCDVLLGIVNDVLDFSRVESGEIGLDPIEFDPEVLCFECLEMVRTQVDTSRVELLCRICDCVPGCVRADPNRFRQVLLNLLGNAAKFTVNGVIELSLKVKEKTKTGIVLCASVRDTGSGIPTAALGVIFKPFQQVVRGRIAKGLRGMGLGLSICRKIARRMGGNITVESREGEGSVFTFSSRVEPVEKQNIVQIQPVKPAGLRVLLVVSTLAFGAMVSRELKAAGLVVDLVLNSRDALSPFDGTHLAAACHDVGLIDLKGGEHPRGMVAKIRRLTLACPELPLIACANPGPGVAEIFQQAGFDGFLPKPVQPRKLVAMIAGVLGMTVNQSVGMGSRVTTTKLITTHLLAEQAKRSAAILLVDDNPVNQRMATIMLSKAGYKVTSADNGRQTLELCRSSKERFDLILMDIFMPEMDGFETTRQIRALEGDSGVRVPIVAFTANVLPLFKERCLVAGMDDFLTKPFRREDIFAAVKKWVV</sequence>
<dbReference type="SUPFAM" id="SSF52172">
    <property type="entry name" value="CheY-like"/>
    <property type="match status" value="3"/>
</dbReference>
<evidence type="ECO:0000256" key="5">
    <source>
        <dbReference type="PROSITE-ProRule" id="PRU00169"/>
    </source>
</evidence>
<evidence type="ECO:0000259" key="6">
    <source>
        <dbReference type="PROSITE" id="PS50109"/>
    </source>
</evidence>
<dbReference type="InterPro" id="IPR003661">
    <property type="entry name" value="HisK_dim/P_dom"/>
</dbReference>
<organism evidence="8 9">
    <name type="scientific">Desulforapulum autotrophicum (strain ATCC 43914 / DSM 3382 / VKM B-1955 / HRM2)</name>
    <name type="common">Desulfobacterium autotrophicum</name>
    <dbReference type="NCBI Taxonomy" id="177437"/>
    <lineage>
        <taxon>Bacteria</taxon>
        <taxon>Pseudomonadati</taxon>
        <taxon>Thermodesulfobacteriota</taxon>
        <taxon>Desulfobacteria</taxon>
        <taxon>Desulfobacterales</taxon>
        <taxon>Desulfobacteraceae</taxon>
        <taxon>Desulforapulum</taxon>
    </lineage>
</organism>
<dbReference type="Gene3D" id="1.10.287.130">
    <property type="match status" value="1"/>
</dbReference>
<dbReference type="InterPro" id="IPR001789">
    <property type="entry name" value="Sig_transdc_resp-reg_receiver"/>
</dbReference>
<feature type="modified residue" description="4-aspartylphosphate" evidence="5">
    <location>
        <position position="85"/>
    </location>
</feature>
<dbReference type="EMBL" id="CP001087">
    <property type="protein sequence ID" value="ACN14990.1"/>
    <property type="molecule type" value="Genomic_DNA"/>
</dbReference>
<dbReference type="PROSITE" id="PS50110">
    <property type="entry name" value="RESPONSE_REGULATORY"/>
    <property type="match status" value="3"/>
</dbReference>
<dbReference type="InterPro" id="IPR005467">
    <property type="entry name" value="His_kinase_dom"/>
</dbReference>
<dbReference type="EC" id="2.7.13.3" evidence="2"/>
<evidence type="ECO:0000256" key="4">
    <source>
        <dbReference type="ARBA" id="ARBA00023012"/>
    </source>
</evidence>
<dbReference type="Proteomes" id="UP000000442">
    <property type="component" value="Chromosome"/>
</dbReference>
<dbReference type="GO" id="GO:0000155">
    <property type="term" value="F:phosphorelay sensor kinase activity"/>
    <property type="evidence" value="ECO:0007669"/>
    <property type="project" value="InterPro"/>
</dbReference>
<dbReference type="PANTHER" id="PTHR45339">
    <property type="entry name" value="HYBRID SIGNAL TRANSDUCTION HISTIDINE KINASE J"/>
    <property type="match status" value="1"/>
</dbReference>